<dbReference type="InterPro" id="IPR028082">
    <property type="entry name" value="Peripla_BP_I"/>
</dbReference>
<dbReference type="InterPro" id="IPR036388">
    <property type="entry name" value="WH-like_DNA-bd_sf"/>
</dbReference>
<organism evidence="5 6">
    <name type="scientific">Pectinatus cerevisiiphilus</name>
    <dbReference type="NCBI Taxonomy" id="86956"/>
    <lineage>
        <taxon>Bacteria</taxon>
        <taxon>Bacillati</taxon>
        <taxon>Bacillota</taxon>
        <taxon>Negativicutes</taxon>
        <taxon>Selenomonadales</taxon>
        <taxon>Selenomonadaceae</taxon>
        <taxon>Pectinatus</taxon>
    </lineage>
</organism>
<dbReference type="InterPro" id="IPR000524">
    <property type="entry name" value="Tscrpt_reg_HTH_GntR"/>
</dbReference>
<keyword evidence="1" id="KW-0805">Transcription regulation</keyword>
<name>A0A4R3K1J1_9FIRM</name>
<dbReference type="Gene3D" id="1.10.10.10">
    <property type="entry name" value="Winged helix-like DNA-binding domain superfamily/Winged helix DNA-binding domain"/>
    <property type="match status" value="1"/>
</dbReference>
<keyword evidence="2" id="KW-0238">DNA-binding</keyword>
<keyword evidence="6" id="KW-1185">Reference proteome</keyword>
<dbReference type="InterPro" id="IPR033532">
    <property type="entry name" value="AraR_ligand_bind_dom"/>
</dbReference>
<evidence type="ECO:0000313" key="6">
    <source>
        <dbReference type="Proteomes" id="UP000295188"/>
    </source>
</evidence>
<dbReference type="EMBL" id="SMAA01000030">
    <property type="protein sequence ID" value="TCS75577.1"/>
    <property type="molecule type" value="Genomic_DNA"/>
</dbReference>
<proteinExistence type="predicted"/>
<protein>
    <submittedName>
        <fullName evidence="5">GntR family transcriptional regulator of arabinose operon</fullName>
    </submittedName>
</protein>
<dbReference type="Gene3D" id="3.40.50.2300">
    <property type="match status" value="2"/>
</dbReference>
<evidence type="ECO:0000313" key="5">
    <source>
        <dbReference type="EMBL" id="TCS75577.1"/>
    </source>
</evidence>
<evidence type="ECO:0000256" key="2">
    <source>
        <dbReference type="ARBA" id="ARBA00023125"/>
    </source>
</evidence>
<evidence type="ECO:0000256" key="3">
    <source>
        <dbReference type="ARBA" id="ARBA00023163"/>
    </source>
</evidence>
<dbReference type="GO" id="GO:0003700">
    <property type="term" value="F:DNA-binding transcription factor activity"/>
    <property type="evidence" value="ECO:0007669"/>
    <property type="project" value="InterPro"/>
</dbReference>
<dbReference type="RefSeq" id="WP_132551660.1">
    <property type="nucleotide sequence ID" value="NZ_SMAA01000030.1"/>
</dbReference>
<dbReference type="CDD" id="cd01541">
    <property type="entry name" value="PBP1_AraR"/>
    <property type="match status" value="1"/>
</dbReference>
<gene>
    <name evidence="5" type="ORF">EDC37_13010</name>
</gene>
<dbReference type="SUPFAM" id="SSF46785">
    <property type="entry name" value="Winged helix' DNA-binding domain"/>
    <property type="match status" value="1"/>
</dbReference>
<comment type="caution">
    <text evidence="5">The sequence shown here is derived from an EMBL/GenBank/DDBJ whole genome shotgun (WGS) entry which is preliminary data.</text>
</comment>
<dbReference type="Proteomes" id="UP000295188">
    <property type="component" value="Unassembled WGS sequence"/>
</dbReference>
<keyword evidence="3" id="KW-0804">Transcription</keyword>
<dbReference type="InterPro" id="IPR036390">
    <property type="entry name" value="WH_DNA-bd_sf"/>
</dbReference>
<dbReference type="Pfam" id="PF00392">
    <property type="entry name" value="GntR"/>
    <property type="match status" value="1"/>
</dbReference>
<dbReference type="PANTHER" id="PTHR30146">
    <property type="entry name" value="LACI-RELATED TRANSCRIPTIONAL REPRESSOR"/>
    <property type="match status" value="1"/>
</dbReference>
<dbReference type="AlphaFoldDB" id="A0A4R3K1J1"/>
<dbReference type="OrthoDB" id="9813468at2"/>
<dbReference type="SUPFAM" id="SSF53822">
    <property type="entry name" value="Periplasmic binding protein-like I"/>
    <property type="match status" value="1"/>
</dbReference>
<dbReference type="CDD" id="cd07377">
    <property type="entry name" value="WHTH_GntR"/>
    <property type="match status" value="1"/>
</dbReference>
<dbReference type="GO" id="GO:0000976">
    <property type="term" value="F:transcription cis-regulatory region binding"/>
    <property type="evidence" value="ECO:0007669"/>
    <property type="project" value="TreeGrafter"/>
</dbReference>
<dbReference type="InterPro" id="IPR046335">
    <property type="entry name" value="LacI/GalR-like_sensor"/>
</dbReference>
<evidence type="ECO:0000259" key="4">
    <source>
        <dbReference type="PROSITE" id="PS50949"/>
    </source>
</evidence>
<dbReference type="PANTHER" id="PTHR30146:SF150">
    <property type="entry name" value="ARABINOSE METABOLISM TRANSCRIPTIONAL REPRESSOR"/>
    <property type="match status" value="1"/>
</dbReference>
<evidence type="ECO:0000256" key="1">
    <source>
        <dbReference type="ARBA" id="ARBA00023015"/>
    </source>
</evidence>
<dbReference type="PROSITE" id="PS50949">
    <property type="entry name" value="HTH_GNTR"/>
    <property type="match status" value="1"/>
</dbReference>
<accession>A0A4R3K1J1</accession>
<feature type="domain" description="HTH gntR-type" evidence="4">
    <location>
        <begin position="4"/>
        <end position="72"/>
    </location>
</feature>
<dbReference type="Pfam" id="PF13377">
    <property type="entry name" value="Peripla_BP_3"/>
    <property type="match status" value="1"/>
</dbReference>
<sequence length="365" mass="41353">MKNIPKYVEIMNWLESEIMSGGLSLGEKIPSENELGTKFAISRQTVRQATSVLESRGLLERRRGSGTYVRYSPENENAPAESSIRTIGVVTTYLNEYIFPAIIKGIDEVLIKNDYFVQMSLTYNNMEREAEVLTNLLVKNVEGLIIEPAKTGLPNINKNIYEQIIHRKIPCVFINAIYPNMNIPCVAMDDYACGREAVRCLVRNGHRKIGGLFKLDDMQGRLRYAGCVEALRENGISFAEGNLIWYTTEDKNESFVRHFGDRILKITKNSTAMICYNDQMAKKVARVLYDHGKQIPTDISLISFDDSDFEFQMEFGFGLTTFRHPKEKLGHVAAETLLSLLKGEVVGNVKFPPELVERSSIKKIC</sequence>
<dbReference type="PRINTS" id="PR00035">
    <property type="entry name" value="HTHGNTR"/>
</dbReference>
<dbReference type="SMART" id="SM00345">
    <property type="entry name" value="HTH_GNTR"/>
    <property type="match status" value="1"/>
</dbReference>
<reference evidence="5 6" key="1">
    <citation type="submission" date="2019-03" db="EMBL/GenBank/DDBJ databases">
        <title>Genomic Encyclopedia of Type Strains, Phase IV (KMG-IV): sequencing the most valuable type-strain genomes for metagenomic binning, comparative biology and taxonomic classification.</title>
        <authorList>
            <person name="Goeker M."/>
        </authorList>
    </citation>
    <scope>NUCLEOTIDE SEQUENCE [LARGE SCALE GENOMIC DNA]</scope>
    <source>
        <strain evidence="5 6">DSM 20467</strain>
    </source>
</reference>